<dbReference type="Proteomes" id="UP001432322">
    <property type="component" value="Unassembled WGS sequence"/>
</dbReference>
<keyword evidence="1" id="KW-0812">Transmembrane</keyword>
<name>A0AAV5VGB0_9BILA</name>
<keyword evidence="1" id="KW-1133">Transmembrane helix</keyword>
<protein>
    <submittedName>
        <fullName evidence="2">Uncharacterized protein</fullName>
    </submittedName>
</protein>
<gene>
    <name evidence="2" type="ORF">PFISCL1PPCAC_8555</name>
</gene>
<feature type="non-terminal residue" evidence="2">
    <location>
        <position position="1"/>
    </location>
</feature>
<evidence type="ECO:0000256" key="1">
    <source>
        <dbReference type="SAM" id="Phobius"/>
    </source>
</evidence>
<reference evidence="2" key="1">
    <citation type="submission" date="2023-10" db="EMBL/GenBank/DDBJ databases">
        <title>Genome assembly of Pristionchus species.</title>
        <authorList>
            <person name="Yoshida K."/>
            <person name="Sommer R.J."/>
        </authorList>
    </citation>
    <scope>NUCLEOTIDE SEQUENCE</scope>
    <source>
        <strain evidence="2">RS5133</strain>
    </source>
</reference>
<keyword evidence="1" id="KW-0472">Membrane</keyword>
<feature type="transmembrane region" description="Helical" evidence="1">
    <location>
        <begin position="56"/>
        <end position="73"/>
    </location>
</feature>
<sequence>SNLSSGPAHNLLRGEGCSLHVQLVVDTAQAAFCDCGQRVPPHLHISDDLTNTPENAWIPAALRFLFIIFVPIVNDVGLSVKRLLEHCPVL</sequence>
<dbReference type="EMBL" id="BTSY01000003">
    <property type="protein sequence ID" value="GMT17258.1"/>
    <property type="molecule type" value="Genomic_DNA"/>
</dbReference>
<proteinExistence type="predicted"/>
<organism evidence="2 3">
    <name type="scientific">Pristionchus fissidentatus</name>
    <dbReference type="NCBI Taxonomy" id="1538716"/>
    <lineage>
        <taxon>Eukaryota</taxon>
        <taxon>Metazoa</taxon>
        <taxon>Ecdysozoa</taxon>
        <taxon>Nematoda</taxon>
        <taxon>Chromadorea</taxon>
        <taxon>Rhabditida</taxon>
        <taxon>Rhabditina</taxon>
        <taxon>Diplogasteromorpha</taxon>
        <taxon>Diplogasteroidea</taxon>
        <taxon>Neodiplogasteridae</taxon>
        <taxon>Pristionchus</taxon>
    </lineage>
</organism>
<evidence type="ECO:0000313" key="3">
    <source>
        <dbReference type="Proteomes" id="UP001432322"/>
    </source>
</evidence>
<evidence type="ECO:0000313" key="2">
    <source>
        <dbReference type="EMBL" id="GMT17258.1"/>
    </source>
</evidence>
<keyword evidence="3" id="KW-1185">Reference proteome</keyword>
<comment type="caution">
    <text evidence="2">The sequence shown here is derived from an EMBL/GenBank/DDBJ whole genome shotgun (WGS) entry which is preliminary data.</text>
</comment>
<dbReference type="AlphaFoldDB" id="A0AAV5VGB0"/>
<accession>A0AAV5VGB0</accession>